<dbReference type="PIR" id="T28298">
    <property type="entry name" value="T28298"/>
</dbReference>
<dbReference type="OrthoDB" id="18026at10239"/>
<keyword evidence="2" id="KW-1185">Reference proteome</keyword>
<name>Q9YVV5_MSEPV</name>
<dbReference type="RefSeq" id="NP_048208.1">
    <property type="nucleotide sequence ID" value="NC_001993.1"/>
</dbReference>
<dbReference type="EMBL" id="AF063866">
    <property type="protein sequence ID" value="AAC97669.1"/>
    <property type="molecule type" value="Genomic_DNA"/>
</dbReference>
<evidence type="ECO:0000313" key="2">
    <source>
        <dbReference type="Proteomes" id="UP000172353"/>
    </source>
</evidence>
<dbReference type="Proteomes" id="UP000172353">
    <property type="component" value="Segment"/>
</dbReference>
<evidence type="ECO:0000313" key="1">
    <source>
        <dbReference type="EMBL" id="AAC97669.1"/>
    </source>
</evidence>
<reference evidence="1 2" key="1">
    <citation type="journal article" date="1999" name="J. Virol.">
        <title>The genome of Melanoplus sanguinipes entomopoxvirus.</title>
        <authorList>
            <person name="Afonso C.L."/>
            <person name="Tulman E.R."/>
            <person name="Lu Z."/>
            <person name="Oma E."/>
            <person name="Kutish G.F."/>
            <person name="Rock D.L."/>
        </authorList>
    </citation>
    <scope>NUCLEOTIDE SEQUENCE [LARGE SCALE GENOMIC DNA]</scope>
    <source>
        <strain evidence="1">Tucson</strain>
    </source>
</reference>
<sequence>MIYYYINDNKYIIFGPIAQQYIDKCKLQPFCVLKSSNRKYKLFGSLLYIDFINKNVFWEHSLHKYYKLYVTSIAPYGNNFIINEMYPACSITSFIFPHLNLNLYNIIIPSTCEHKNNCHNRYCKEHNSHLIGYNFPFAYNKHNIKTNKC</sequence>
<proteinExistence type="predicted"/>
<gene>
    <name evidence="1" type="primary">MSV137</name>
</gene>
<protein>
    <submittedName>
        <fullName evidence="1">Uncharacterized protein</fullName>
    </submittedName>
</protein>
<dbReference type="GeneID" id="1449932"/>
<organismHost>
    <name type="scientific">Melanoplus sanguinipes</name>
    <name type="common">Migratory grasshopper</name>
    <dbReference type="NCBI Taxonomy" id="65742"/>
</organismHost>
<organism evidence="1 2">
    <name type="scientific">Melanoplus sanguinipes entomopoxvirus</name>
    <name type="common">MsEPV</name>
    <dbReference type="NCBI Taxonomy" id="83191"/>
    <lineage>
        <taxon>Viruses</taxon>
        <taxon>Varidnaviria</taxon>
        <taxon>Bamfordvirae</taxon>
        <taxon>Nucleocytoviricota</taxon>
        <taxon>Pokkesviricetes</taxon>
        <taxon>Chitovirales</taxon>
        <taxon>Poxviridae</taxon>
        <taxon>Entomopoxvirinae</taxon>
        <taxon>Deltaentomopoxvirus</taxon>
        <taxon>Deltaentomopoxvirus msanguinipes</taxon>
    </lineage>
</organism>
<dbReference type="KEGG" id="vg:1449932"/>
<accession>Q9YVV5</accession>